<comment type="caution">
    <text evidence="1">The sequence shown here is derived from an EMBL/GenBank/DDBJ whole genome shotgun (WGS) entry which is preliminary data.</text>
</comment>
<dbReference type="Proteomes" id="UP000054877">
    <property type="component" value="Unassembled WGS sequence"/>
</dbReference>
<dbReference type="EMBL" id="LNYX01000004">
    <property type="protein sequence ID" value="KTD65887.1"/>
    <property type="molecule type" value="Genomic_DNA"/>
</dbReference>
<reference evidence="1 2" key="1">
    <citation type="submission" date="2015-11" db="EMBL/GenBank/DDBJ databases">
        <title>Genomic analysis of 38 Legionella species identifies large and diverse effector repertoires.</title>
        <authorList>
            <person name="Burstein D."/>
            <person name="Amaro F."/>
            <person name="Zusman T."/>
            <person name="Lifshitz Z."/>
            <person name="Cohen O."/>
            <person name="Gilbert J.A."/>
            <person name="Pupko T."/>
            <person name="Shuman H.A."/>
            <person name="Segal G."/>
        </authorList>
    </citation>
    <scope>NUCLEOTIDE SEQUENCE [LARGE SCALE GENOMIC DNA]</scope>
    <source>
        <strain evidence="1 2">Mt.St.Helens-9</strain>
    </source>
</reference>
<dbReference type="RefSeq" id="WP_058482254.1">
    <property type="nucleotide sequence ID" value="NZ_CAAAII010000011.1"/>
</dbReference>
<sequence length="188" mass="20536">MARAPATAIKLDSSTALGQAFSVVKDSLPNPVSPDYLHISTTFVEKLAGNQANMSPQQEAIYKSIINEAAQKMRDIKSFKTGKINVTANGYVTLEIDSPEMKKIIETMQSKLNSHGFVTKDKANPIHVTLQKGTFPAPKPEEIAALKKAIQSPEIQALSHRDYSVSNAKFGAVEYSGNRVDMKSGWNK</sequence>
<dbReference type="PATRIC" id="fig|452.5.peg.339"/>
<proteinExistence type="predicted"/>
<protein>
    <submittedName>
        <fullName evidence="1">Uncharacterized protein</fullName>
    </submittedName>
</protein>
<accession>A0A0W0ZA09</accession>
<name>A0A0W0ZA09_LEGSP</name>
<organism evidence="1 2">
    <name type="scientific">Legionella spiritensis</name>
    <dbReference type="NCBI Taxonomy" id="452"/>
    <lineage>
        <taxon>Bacteria</taxon>
        <taxon>Pseudomonadati</taxon>
        <taxon>Pseudomonadota</taxon>
        <taxon>Gammaproteobacteria</taxon>
        <taxon>Legionellales</taxon>
        <taxon>Legionellaceae</taxon>
        <taxon>Legionella</taxon>
    </lineage>
</organism>
<evidence type="ECO:0000313" key="2">
    <source>
        <dbReference type="Proteomes" id="UP000054877"/>
    </source>
</evidence>
<gene>
    <name evidence="1" type="ORF">Lspi_0306</name>
</gene>
<keyword evidence="2" id="KW-1185">Reference proteome</keyword>
<evidence type="ECO:0000313" key="1">
    <source>
        <dbReference type="EMBL" id="KTD65887.1"/>
    </source>
</evidence>
<dbReference type="STRING" id="452.Lspi_0306"/>
<dbReference type="AlphaFoldDB" id="A0A0W0ZA09"/>